<accession>A0ABX9AN88</accession>
<organism evidence="7 8">
    <name type="scientific">Symbiopectobacterium purcellii</name>
    <dbReference type="NCBI Taxonomy" id="2871826"/>
    <lineage>
        <taxon>Bacteria</taxon>
        <taxon>Pseudomonadati</taxon>
        <taxon>Pseudomonadota</taxon>
        <taxon>Gammaproteobacteria</taxon>
        <taxon>Enterobacterales</taxon>
        <taxon>Enterobacteriaceae</taxon>
    </lineage>
</organism>
<evidence type="ECO:0000313" key="7">
    <source>
        <dbReference type="EMBL" id="QZN96649.1"/>
    </source>
</evidence>
<keyword evidence="4" id="KW-0067">ATP-binding</keyword>
<protein>
    <submittedName>
        <fullName evidence="7">Dihydroxyacetone kinase family protein</fullName>
    </submittedName>
</protein>
<dbReference type="Gene3D" id="3.40.50.10440">
    <property type="entry name" value="Dihydroxyacetone kinase, domain 1"/>
    <property type="match status" value="1"/>
</dbReference>
<evidence type="ECO:0000259" key="6">
    <source>
        <dbReference type="PROSITE" id="PS51481"/>
    </source>
</evidence>
<dbReference type="PANTHER" id="PTHR28629:SF4">
    <property type="entry name" value="TRIOKINASE_FMN CYCLASE"/>
    <property type="match status" value="1"/>
</dbReference>
<gene>
    <name evidence="7" type="ORF">K6K13_04225</name>
</gene>
<keyword evidence="3 7" id="KW-0418">Kinase</keyword>
<dbReference type="EMBL" id="CP081864">
    <property type="protein sequence ID" value="QZN96649.1"/>
    <property type="molecule type" value="Genomic_DNA"/>
</dbReference>
<evidence type="ECO:0000256" key="4">
    <source>
        <dbReference type="ARBA" id="ARBA00022840"/>
    </source>
</evidence>
<keyword evidence="1" id="KW-0808">Transferase</keyword>
<feature type="domain" description="DhaK" evidence="6">
    <location>
        <begin position="7"/>
        <end position="331"/>
    </location>
</feature>
<dbReference type="NCBIfam" id="NF011049">
    <property type="entry name" value="PRK14479.1"/>
    <property type="match status" value="1"/>
</dbReference>
<feature type="domain" description="DhaL" evidence="5">
    <location>
        <begin position="366"/>
        <end position="568"/>
    </location>
</feature>
<proteinExistence type="predicted"/>
<keyword evidence="2" id="KW-0547">Nucleotide-binding</keyword>
<dbReference type="SUPFAM" id="SSF82549">
    <property type="entry name" value="DAK1/DegV-like"/>
    <property type="match status" value="1"/>
</dbReference>
<evidence type="ECO:0000256" key="2">
    <source>
        <dbReference type="ARBA" id="ARBA00022741"/>
    </source>
</evidence>
<dbReference type="SUPFAM" id="SSF101473">
    <property type="entry name" value="DhaL-like"/>
    <property type="match status" value="1"/>
</dbReference>
<dbReference type="GO" id="GO:0016301">
    <property type="term" value="F:kinase activity"/>
    <property type="evidence" value="ECO:0007669"/>
    <property type="project" value="UniProtKB-KW"/>
</dbReference>
<reference evidence="7 8" key="1">
    <citation type="submission" date="2021-08" db="EMBL/GenBank/DDBJ databases">
        <title>Culture and genomic analysis of Symbiopectobacterium purcellii sp. nov. gen. nov., isolated from the leafhopper Empoasca decipiens.</title>
        <authorList>
            <person name="Nadal-Jimenez P."/>
            <person name="Siozios S."/>
            <person name="Halliday N."/>
            <person name="Camara M."/>
            <person name="Hurst G.D.D."/>
        </authorList>
    </citation>
    <scope>NUCLEOTIDE SEQUENCE [LARGE SCALE GENOMIC DNA]</scope>
    <source>
        <strain evidence="7 8">SyEd1</strain>
    </source>
</reference>
<name>A0ABX9AN88_9ENTR</name>
<evidence type="ECO:0000256" key="3">
    <source>
        <dbReference type="ARBA" id="ARBA00022777"/>
    </source>
</evidence>
<dbReference type="RefSeq" id="WP_222159676.1">
    <property type="nucleotide sequence ID" value="NZ_CP081864.1"/>
</dbReference>
<evidence type="ECO:0000313" key="8">
    <source>
        <dbReference type="Proteomes" id="UP000825886"/>
    </source>
</evidence>
<dbReference type="PROSITE" id="PS51480">
    <property type="entry name" value="DHAL"/>
    <property type="match status" value="1"/>
</dbReference>
<dbReference type="PROSITE" id="PS51481">
    <property type="entry name" value="DHAK"/>
    <property type="match status" value="1"/>
</dbReference>
<dbReference type="InterPro" id="IPR004006">
    <property type="entry name" value="DhaK_dom"/>
</dbReference>
<dbReference type="InterPro" id="IPR004007">
    <property type="entry name" value="DhaL_dom"/>
</dbReference>
<dbReference type="SMART" id="SM01120">
    <property type="entry name" value="Dak2"/>
    <property type="match status" value="1"/>
</dbReference>
<dbReference type="Pfam" id="PF02733">
    <property type="entry name" value="Dak1"/>
    <property type="match status" value="1"/>
</dbReference>
<dbReference type="PANTHER" id="PTHR28629">
    <property type="entry name" value="TRIOKINASE/FMN CYCLASE"/>
    <property type="match status" value="1"/>
</dbReference>
<dbReference type="Gene3D" id="1.25.40.340">
    <property type="match status" value="1"/>
</dbReference>
<dbReference type="Gene3D" id="3.30.1180.20">
    <property type="entry name" value="Dihydroxyacetone kinase, domain 2"/>
    <property type="match status" value="1"/>
</dbReference>
<evidence type="ECO:0000259" key="5">
    <source>
        <dbReference type="PROSITE" id="PS51480"/>
    </source>
</evidence>
<dbReference type="InterPro" id="IPR036117">
    <property type="entry name" value="DhaL_dom_sf"/>
</dbReference>
<dbReference type="InterPro" id="IPR050861">
    <property type="entry name" value="Dihydroxyacetone_Kinase"/>
</dbReference>
<dbReference type="Proteomes" id="UP000825886">
    <property type="component" value="Chromosome"/>
</dbReference>
<dbReference type="Pfam" id="PF02734">
    <property type="entry name" value="Dak2"/>
    <property type="match status" value="1"/>
</dbReference>
<sequence>MTYLFNQPSDFARELTEGFVAAHSDKVRQVPGGVVRSTRSPEGSVAIVVVGGSGHYPAFAGLVGQGLAHGAAMGNLFASPSAQQICSVARAAHNGGGVLLTFGNYAGDVLHFGQAKARLNAEGIPCELLAVTDDISSAPPEEWQKRRGVAGDLAVFKAAAAAAEAGYDLAAVLAVADRANQRTRSFGVAFSGCTLPGADHPLLTVPEGMMGVGMGIHGEPGIKDAPISSADELAELLVNALLKEVPQAVSALSGQRLSVVLNGLGGVKYEELFVVYRRVAQLLTAQGLTIVEPEVGELVTSFDMAGLSLTLFWLDEELERFWCAPANTPAFRKGSMTAAEPREECEFNVEQDSIPEATPASREAAQCVAAALAAARDVIVANVDELGRIDAVAGDGDHGIGMERGIVAAAETAVNMLEKQAGAGSLLQRAADAWADRAGGTSGAIWGVALNALGTALGDSVKPDGARVALGIRQAAEGIMHFGKAKAGDKTLVDALLPFSEALTQRVNAGDALTQAWLKAAQVAQQAADATAQLRPKIGRARPLAEKSLGTPDAGAISLAMILNAVAAVLNQGQTEHAAVQETQAQ</sequence>
<keyword evidence="8" id="KW-1185">Reference proteome</keyword>
<evidence type="ECO:0000256" key="1">
    <source>
        <dbReference type="ARBA" id="ARBA00022679"/>
    </source>
</evidence>